<feature type="signal peptide" evidence="1">
    <location>
        <begin position="1"/>
        <end position="27"/>
    </location>
</feature>
<organism evidence="2 3">
    <name type="scientific">Spirosoma endbachense</name>
    <dbReference type="NCBI Taxonomy" id="2666025"/>
    <lineage>
        <taxon>Bacteria</taxon>
        <taxon>Pseudomonadati</taxon>
        <taxon>Bacteroidota</taxon>
        <taxon>Cytophagia</taxon>
        <taxon>Cytophagales</taxon>
        <taxon>Cytophagaceae</taxon>
        <taxon>Spirosoma</taxon>
    </lineage>
</organism>
<dbReference type="InterPro" id="IPR011044">
    <property type="entry name" value="Quino_amine_DH_bsu"/>
</dbReference>
<gene>
    <name evidence="2" type="ORF">GJR95_08950</name>
</gene>
<protein>
    <submittedName>
        <fullName evidence="2">DUF4374 domain-containing protein</fullName>
    </submittedName>
</protein>
<dbReference type="KEGG" id="senf:GJR95_08950"/>
<feature type="chain" id="PRO_5026739976" evidence="1">
    <location>
        <begin position="28"/>
        <end position="405"/>
    </location>
</feature>
<proteinExistence type="predicted"/>
<sequence>MNRFLNFPVQTILIALLAFLLNGCSSSNDTPAPQEAGTYSAVLAVGSWPNIAYYIADIPSLTSGTISLQGNGAEMTGKVYAQDIIQKNGFYYHANFGSGRLGKYHVANGAVVVDKEVPFTYLNWSSYAWVDDQTLVIFGTGENAGKNEGRYAVIKVADMTVTTGKLDLKAFPTGFDTYSMGFAEYRAGKLFLGYSFASSDFSTYPIMPVYQQLSVAVINASTMAVESTISDIRSTNPGGPTVYAPASFQDEGGDIYFMTDPVYNYDYKSPSAVYRIKSGSTTLDQSYYFDFSSKVNKGMGAAMWYVGNGKAIVRTRVAGESIDADHSFSVIDVKTGAFVKTLALPVDKGERMVQAVVVENGKAYIAVNAADKDYIWEYDPTADKLTQGAEFVGGINYILRLEKTK</sequence>
<keyword evidence="3" id="KW-1185">Reference proteome</keyword>
<keyword evidence="1" id="KW-0732">Signal</keyword>
<evidence type="ECO:0000313" key="2">
    <source>
        <dbReference type="EMBL" id="QHV95133.1"/>
    </source>
</evidence>
<evidence type="ECO:0000313" key="3">
    <source>
        <dbReference type="Proteomes" id="UP000464577"/>
    </source>
</evidence>
<evidence type="ECO:0000256" key="1">
    <source>
        <dbReference type="SAM" id="SignalP"/>
    </source>
</evidence>
<dbReference type="AlphaFoldDB" id="A0A6P1VPY2"/>
<dbReference type="RefSeq" id="WP_162385547.1">
    <property type="nucleotide sequence ID" value="NZ_CP045997.1"/>
</dbReference>
<accession>A0A6P1VPY2</accession>
<reference evidence="2 3" key="1">
    <citation type="submission" date="2019-11" db="EMBL/GenBank/DDBJ databases">
        <title>Spirosoma endbachense sp. nov., isolated from a natural salt meadow.</title>
        <authorList>
            <person name="Rojas J."/>
            <person name="Ambika Manirajan B."/>
            <person name="Ratering S."/>
            <person name="Suarez C."/>
            <person name="Geissler-Plaum R."/>
            <person name="Schnell S."/>
        </authorList>
    </citation>
    <scope>NUCLEOTIDE SEQUENCE [LARGE SCALE GENOMIC DNA]</scope>
    <source>
        <strain evidence="2 3">I-24</strain>
    </source>
</reference>
<dbReference type="SUPFAM" id="SSF50969">
    <property type="entry name" value="YVTN repeat-like/Quinoprotein amine dehydrogenase"/>
    <property type="match status" value="1"/>
</dbReference>
<name>A0A6P1VPY2_9BACT</name>
<dbReference type="Proteomes" id="UP000464577">
    <property type="component" value="Chromosome"/>
</dbReference>
<dbReference type="EMBL" id="CP045997">
    <property type="protein sequence ID" value="QHV95133.1"/>
    <property type="molecule type" value="Genomic_DNA"/>
</dbReference>